<feature type="domain" description="WLM" evidence="7">
    <location>
        <begin position="1"/>
        <end position="195"/>
    </location>
</feature>
<keyword evidence="1" id="KW-0479">Metal-binding</keyword>
<dbReference type="InterPro" id="IPR013536">
    <property type="entry name" value="WLM_dom"/>
</dbReference>
<comment type="caution">
    <text evidence="8">The sequence shown here is derived from an EMBL/GenBank/DDBJ whole genome shotgun (WGS) entry which is preliminary data.</text>
</comment>
<evidence type="ECO:0000313" key="8">
    <source>
        <dbReference type="EMBL" id="KAK3336054.1"/>
    </source>
</evidence>
<proteinExistence type="predicted"/>
<evidence type="ECO:0000259" key="7">
    <source>
        <dbReference type="PROSITE" id="PS51397"/>
    </source>
</evidence>
<feature type="compositionally biased region" description="Polar residues" evidence="5">
    <location>
        <begin position="392"/>
        <end position="401"/>
    </location>
</feature>
<dbReference type="PROSITE" id="PS01358">
    <property type="entry name" value="ZF_RANBP2_1"/>
    <property type="match status" value="1"/>
</dbReference>
<evidence type="ECO:0000256" key="5">
    <source>
        <dbReference type="SAM" id="MobiDB-lite"/>
    </source>
</evidence>
<dbReference type="GO" id="GO:0005634">
    <property type="term" value="C:nucleus"/>
    <property type="evidence" value="ECO:0007669"/>
    <property type="project" value="TreeGrafter"/>
</dbReference>
<feature type="region of interest" description="Disordered" evidence="5">
    <location>
        <begin position="359"/>
        <end position="401"/>
    </location>
</feature>
<dbReference type="Proteomes" id="UP001286456">
    <property type="component" value="Unassembled WGS sequence"/>
</dbReference>
<gene>
    <name evidence="8" type="ORF">B0T19DRAFT_27000</name>
</gene>
<dbReference type="AlphaFoldDB" id="A0AAE0J390"/>
<reference evidence="8" key="1">
    <citation type="journal article" date="2023" name="Mol. Phylogenet. Evol.">
        <title>Genome-scale phylogeny and comparative genomics of the fungal order Sordariales.</title>
        <authorList>
            <person name="Hensen N."/>
            <person name="Bonometti L."/>
            <person name="Westerberg I."/>
            <person name="Brannstrom I.O."/>
            <person name="Guillou S."/>
            <person name="Cros-Aarteil S."/>
            <person name="Calhoun S."/>
            <person name="Haridas S."/>
            <person name="Kuo A."/>
            <person name="Mondo S."/>
            <person name="Pangilinan J."/>
            <person name="Riley R."/>
            <person name="LaButti K."/>
            <person name="Andreopoulos B."/>
            <person name="Lipzen A."/>
            <person name="Chen C."/>
            <person name="Yan M."/>
            <person name="Daum C."/>
            <person name="Ng V."/>
            <person name="Clum A."/>
            <person name="Steindorff A."/>
            <person name="Ohm R.A."/>
            <person name="Martin F."/>
            <person name="Silar P."/>
            <person name="Natvig D.O."/>
            <person name="Lalanne C."/>
            <person name="Gautier V."/>
            <person name="Ament-Velasquez S.L."/>
            <person name="Kruys A."/>
            <person name="Hutchinson M.I."/>
            <person name="Powell A.J."/>
            <person name="Barry K."/>
            <person name="Miller A.N."/>
            <person name="Grigoriev I.V."/>
            <person name="Debuchy R."/>
            <person name="Gladieux P."/>
            <person name="Hiltunen Thoren M."/>
            <person name="Johannesson H."/>
        </authorList>
    </citation>
    <scope>NUCLEOTIDE SEQUENCE</scope>
    <source>
        <strain evidence="8">SMH4131-1</strain>
    </source>
</reference>
<feature type="domain" description="RanBP2-type" evidence="6">
    <location>
        <begin position="324"/>
        <end position="353"/>
    </location>
</feature>
<keyword evidence="2 4" id="KW-0863">Zinc-finger</keyword>
<dbReference type="EMBL" id="JAUEPO010000001">
    <property type="protein sequence ID" value="KAK3336054.1"/>
    <property type="molecule type" value="Genomic_DNA"/>
</dbReference>
<keyword evidence="3" id="KW-0862">Zinc</keyword>
<name>A0AAE0J390_9PEZI</name>
<protein>
    <submittedName>
        <fullName evidence="8">WLM domain-containing protein</fullName>
    </submittedName>
</protein>
<feature type="compositionally biased region" description="Low complexity" evidence="5">
    <location>
        <begin position="289"/>
        <end position="314"/>
    </location>
</feature>
<dbReference type="GO" id="GO:0008270">
    <property type="term" value="F:zinc ion binding"/>
    <property type="evidence" value="ECO:0007669"/>
    <property type="project" value="UniProtKB-KW"/>
</dbReference>
<dbReference type="InterPro" id="IPR053000">
    <property type="entry name" value="WSS1-like_metalloprotease"/>
</dbReference>
<dbReference type="PROSITE" id="PS50199">
    <property type="entry name" value="ZF_RANBP2_2"/>
    <property type="match status" value="1"/>
</dbReference>
<evidence type="ECO:0000256" key="1">
    <source>
        <dbReference type="ARBA" id="ARBA00022723"/>
    </source>
</evidence>
<dbReference type="GO" id="GO:0008237">
    <property type="term" value="F:metallopeptidase activity"/>
    <property type="evidence" value="ECO:0007669"/>
    <property type="project" value="TreeGrafter"/>
</dbReference>
<dbReference type="GO" id="GO:0006281">
    <property type="term" value="P:DNA repair"/>
    <property type="evidence" value="ECO:0007669"/>
    <property type="project" value="TreeGrafter"/>
</dbReference>
<dbReference type="InterPro" id="IPR001876">
    <property type="entry name" value="Znf_RanBP2"/>
</dbReference>
<dbReference type="Gene3D" id="2.30.30.380">
    <property type="entry name" value="Zn-finger domain of Sec23/24"/>
    <property type="match status" value="1"/>
</dbReference>
<reference evidence="8" key="2">
    <citation type="submission" date="2023-06" db="EMBL/GenBank/DDBJ databases">
        <authorList>
            <consortium name="Lawrence Berkeley National Laboratory"/>
            <person name="Haridas S."/>
            <person name="Hensen N."/>
            <person name="Bonometti L."/>
            <person name="Westerberg I."/>
            <person name="Brannstrom I.O."/>
            <person name="Guillou S."/>
            <person name="Cros-Aarteil S."/>
            <person name="Calhoun S."/>
            <person name="Kuo A."/>
            <person name="Mondo S."/>
            <person name="Pangilinan J."/>
            <person name="Riley R."/>
            <person name="Labutti K."/>
            <person name="Andreopoulos B."/>
            <person name="Lipzen A."/>
            <person name="Chen C."/>
            <person name="Yanf M."/>
            <person name="Daum C."/>
            <person name="Ng V."/>
            <person name="Clum A."/>
            <person name="Steindorff A."/>
            <person name="Ohm R."/>
            <person name="Martin F."/>
            <person name="Silar P."/>
            <person name="Natvig D."/>
            <person name="Lalanne C."/>
            <person name="Gautier V."/>
            <person name="Ament-Velasquez S.L."/>
            <person name="Kruys A."/>
            <person name="Hutchinson M.I."/>
            <person name="Powell A.J."/>
            <person name="Barry K."/>
            <person name="Miller A.N."/>
            <person name="Grigoriev I.V."/>
            <person name="Debuchy R."/>
            <person name="Gladieux P."/>
            <person name="Thoren M.H."/>
            <person name="Johannesson H."/>
        </authorList>
    </citation>
    <scope>NUCLEOTIDE SEQUENCE</scope>
    <source>
        <strain evidence="8">SMH4131-1</strain>
    </source>
</reference>
<keyword evidence="9" id="KW-1185">Reference proteome</keyword>
<dbReference type="PANTHER" id="PTHR46622">
    <property type="entry name" value="DNA-DEPENDENT METALLOPROTEASE WSS1"/>
    <property type="match status" value="1"/>
</dbReference>
<dbReference type="PANTHER" id="PTHR46622:SF1">
    <property type="entry name" value="DNA-DEPENDENT METALLOPROTEASE WSS1"/>
    <property type="match status" value="1"/>
</dbReference>
<accession>A0AAE0J390</accession>
<feature type="region of interest" description="Disordered" evidence="5">
    <location>
        <begin position="252"/>
        <end position="324"/>
    </location>
</feature>
<evidence type="ECO:0000259" key="6">
    <source>
        <dbReference type="PROSITE" id="PS50199"/>
    </source>
</evidence>
<dbReference type="Pfam" id="PF08325">
    <property type="entry name" value="WLM"/>
    <property type="match status" value="1"/>
</dbReference>
<feature type="region of interest" description="Disordered" evidence="5">
    <location>
        <begin position="161"/>
        <end position="180"/>
    </location>
</feature>
<evidence type="ECO:0000256" key="3">
    <source>
        <dbReference type="ARBA" id="ARBA00022833"/>
    </source>
</evidence>
<evidence type="ECO:0000256" key="2">
    <source>
        <dbReference type="ARBA" id="ARBA00022771"/>
    </source>
</evidence>
<evidence type="ECO:0000256" key="4">
    <source>
        <dbReference type="PROSITE-ProRule" id="PRU00322"/>
    </source>
</evidence>
<dbReference type="PROSITE" id="PS51397">
    <property type="entry name" value="WLM"/>
    <property type="match status" value="1"/>
</dbReference>
<sequence>MAEHNALVLSFSHLKDFPREKEALHSLKKIASLVKPIMRARGWKVAELAEFYPDQHNLLGLNVNRGQRILLRLRYPGDRKQFLPIEQVTDTMLHELSHIIHGPHDANFHALWNQLRDEHEGLVRKGYTGEGFLSNGRVLGGQRLPMHEARRLARVAAEKRRALSSGSGQRLGGAAPRPGQDIRNVIASAIERRNRTLQGCGNTNHNQREIQEISDTATKNGFRTQAEEDAANEAAIAQALWELVQEDEKTKYGSSYIPPSAQNPTGNGGGAVMSGQNEYGYNPEPEQQAPSVSTSSRSKPSSSRAPPIPISTKPAMPPAAPPEEADSWTCEICTLINPATFLCCGACETERPARTTQRLAASHNKPPRAVVDLTSSPVRSSKSKKGAEGGPSSHSQAPAPTVPATWQCSFCGNVMLREWWTCSSCGKMKDNSK</sequence>
<organism evidence="8 9">
    <name type="scientific">Cercophora scortea</name>
    <dbReference type="NCBI Taxonomy" id="314031"/>
    <lineage>
        <taxon>Eukaryota</taxon>
        <taxon>Fungi</taxon>
        <taxon>Dikarya</taxon>
        <taxon>Ascomycota</taxon>
        <taxon>Pezizomycotina</taxon>
        <taxon>Sordariomycetes</taxon>
        <taxon>Sordariomycetidae</taxon>
        <taxon>Sordariales</taxon>
        <taxon>Lasiosphaeriaceae</taxon>
        <taxon>Cercophora</taxon>
    </lineage>
</organism>
<evidence type="ECO:0000313" key="9">
    <source>
        <dbReference type="Proteomes" id="UP001286456"/>
    </source>
</evidence>